<evidence type="ECO:0000256" key="2">
    <source>
        <dbReference type="ARBA" id="ARBA00022448"/>
    </source>
</evidence>
<organism evidence="8 9">
    <name type="scientific">Rhodotorula taiwanensis</name>
    <dbReference type="NCBI Taxonomy" id="741276"/>
    <lineage>
        <taxon>Eukaryota</taxon>
        <taxon>Fungi</taxon>
        <taxon>Dikarya</taxon>
        <taxon>Basidiomycota</taxon>
        <taxon>Pucciniomycotina</taxon>
        <taxon>Microbotryomycetes</taxon>
        <taxon>Sporidiobolales</taxon>
        <taxon>Sporidiobolaceae</taxon>
        <taxon>Rhodotorula</taxon>
    </lineage>
</organism>
<keyword evidence="4 7" id="KW-1133">Transmembrane helix</keyword>
<evidence type="ECO:0008006" key="10">
    <source>
        <dbReference type="Google" id="ProtNLM"/>
    </source>
</evidence>
<dbReference type="Gene3D" id="1.20.1250.20">
    <property type="entry name" value="MFS general substrate transporter like domains"/>
    <property type="match status" value="2"/>
</dbReference>
<feature type="transmembrane region" description="Helical" evidence="7">
    <location>
        <begin position="965"/>
        <end position="987"/>
    </location>
</feature>
<dbReference type="EMBL" id="PJQD01000021">
    <property type="protein sequence ID" value="POY74867.1"/>
    <property type="molecule type" value="Genomic_DNA"/>
</dbReference>
<dbReference type="PANTHER" id="PTHR23504">
    <property type="entry name" value="MAJOR FACILITATOR SUPERFAMILY DOMAIN-CONTAINING PROTEIN 10"/>
    <property type="match status" value="1"/>
</dbReference>
<evidence type="ECO:0000256" key="7">
    <source>
        <dbReference type="SAM" id="Phobius"/>
    </source>
</evidence>
<feature type="region of interest" description="Disordered" evidence="6">
    <location>
        <begin position="512"/>
        <end position="573"/>
    </location>
</feature>
<dbReference type="Pfam" id="PF07690">
    <property type="entry name" value="MFS_1"/>
    <property type="match status" value="1"/>
</dbReference>
<keyword evidence="3 7" id="KW-0812">Transmembrane</keyword>
<dbReference type="GO" id="GO:0016020">
    <property type="term" value="C:membrane"/>
    <property type="evidence" value="ECO:0007669"/>
    <property type="project" value="UniProtKB-SubCell"/>
</dbReference>
<evidence type="ECO:0000313" key="8">
    <source>
        <dbReference type="EMBL" id="POY74867.1"/>
    </source>
</evidence>
<feature type="transmembrane region" description="Helical" evidence="7">
    <location>
        <begin position="250"/>
        <end position="272"/>
    </location>
</feature>
<evidence type="ECO:0000256" key="1">
    <source>
        <dbReference type="ARBA" id="ARBA00004141"/>
    </source>
</evidence>
<dbReference type="InterPro" id="IPR001958">
    <property type="entry name" value="Tet-R_TetA/multi-R_MdtG-like"/>
</dbReference>
<dbReference type="Proteomes" id="UP000237144">
    <property type="component" value="Unassembled WGS sequence"/>
</dbReference>
<evidence type="ECO:0000256" key="3">
    <source>
        <dbReference type="ARBA" id="ARBA00022692"/>
    </source>
</evidence>
<feature type="region of interest" description="Disordered" evidence="6">
    <location>
        <begin position="1"/>
        <end position="232"/>
    </location>
</feature>
<feature type="compositionally biased region" description="Low complexity" evidence="6">
    <location>
        <begin position="42"/>
        <end position="61"/>
    </location>
</feature>
<feature type="transmembrane region" description="Helical" evidence="7">
    <location>
        <begin position="292"/>
        <end position="315"/>
    </location>
</feature>
<feature type="transmembrane region" description="Helical" evidence="7">
    <location>
        <begin position="890"/>
        <end position="908"/>
    </location>
</feature>
<feature type="compositionally biased region" description="Acidic residues" evidence="6">
    <location>
        <begin position="135"/>
        <end position="145"/>
    </location>
</feature>
<dbReference type="PANTHER" id="PTHR23504:SF17">
    <property type="entry name" value="MAJOR FACILITATOR SUPERFAMILY (MFS) PROFILE DOMAIN-CONTAINING PROTEIN"/>
    <property type="match status" value="1"/>
</dbReference>
<feature type="compositionally biased region" description="Polar residues" evidence="6">
    <location>
        <begin position="554"/>
        <end position="566"/>
    </location>
</feature>
<dbReference type="InterPro" id="IPR036259">
    <property type="entry name" value="MFS_trans_sf"/>
</dbReference>
<evidence type="ECO:0000256" key="4">
    <source>
        <dbReference type="ARBA" id="ARBA00022989"/>
    </source>
</evidence>
<keyword evidence="2" id="KW-0813">Transport</keyword>
<dbReference type="PRINTS" id="PR01035">
    <property type="entry name" value="TCRTETA"/>
</dbReference>
<feature type="transmembrane region" description="Helical" evidence="7">
    <location>
        <begin position="859"/>
        <end position="878"/>
    </location>
</feature>
<feature type="transmembrane region" description="Helical" evidence="7">
    <location>
        <begin position="381"/>
        <end position="403"/>
    </location>
</feature>
<evidence type="ECO:0000313" key="9">
    <source>
        <dbReference type="Proteomes" id="UP000237144"/>
    </source>
</evidence>
<dbReference type="InterPro" id="IPR011701">
    <property type="entry name" value="MFS"/>
</dbReference>
<feature type="transmembrane region" description="Helical" evidence="7">
    <location>
        <begin position="423"/>
        <end position="446"/>
    </location>
</feature>
<keyword evidence="9" id="KW-1185">Reference proteome</keyword>
<comment type="subcellular location">
    <subcellularLocation>
        <location evidence="1">Membrane</location>
        <topology evidence="1">Multi-pass membrane protein</topology>
    </subcellularLocation>
</comment>
<dbReference type="SUPFAM" id="SSF103473">
    <property type="entry name" value="MFS general substrate transporter"/>
    <property type="match status" value="2"/>
</dbReference>
<evidence type="ECO:0000256" key="5">
    <source>
        <dbReference type="ARBA" id="ARBA00023136"/>
    </source>
</evidence>
<comment type="caution">
    <text evidence="8">The sequence shown here is derived from an EMBL/GenBank/DDBJ whole genome shotgun (WGS) entry which is preliminary data.</text>
</comment>
<accession>A0A2S5BDM7</accession>
<evidence type="ECO:0000256" key="6">
    <source>
        <dbReference type="SAM" id="MobiDB-lite"/>
    </source>
</evidence>
<feature type="compositionally biased region" description="Polar residues" evidence="6">
    <location>
        <begin position="91"/>
        <end position="102"/>
    </location>
</feature>
<dbReference type="GO" id="GO:0022857">
    <property type="term" value="F:transmembrane transporter activity"/>
    <property type="evidence" value="ECO:0007669"/>
    <property type="project" value="InterPro"/>
</dbReference>
<dbReference type="OrthoDB" id="10262656at2759"/>
<gene>
    <name evidence="8" type="ORF">BMF94_2140</name>
</gene>
<reference evidence="8 9" key="1">
    <citation type="journal article" date="2018" name="Front. Microbiol.">
        <title>Prospects for Fungal Bioremediation of Acidic Radioactive Waste Sites: Characterization and Genome Sequence of Rhodotorula taiwanensis MD1149.</title>
        <authorList>
            <person name="Tkavc R."/>
            <person name="Matrosova V.Y."/>
            <person name="Grichenko O.E."/>
            <person name="Gostincar C."/>
            <person name="Volpe R.P."/>
            <person name="Klimenkova P."/>
            <person name="Gaidamakova E.K."/>
            <person name="Zhou C.E."/>
            <person name="Stewart B.J."/>
            <person name="Lyman M.G."/>
            <person name="Malfatti S.A."/>
            <person name="Rubinfeld B."/>
            <person name="Courtot M."/>
            <person name="Singh J."/>
            <person name="Dalgard C.L."/>
            <person name="Hamilton T."/>
            <person name="Frey K.G."/>
            <person name="Gunde-Cimerman N."/>
            <person name="Dugan L."/>
            <person name="Daly M.J."/>
        </authorList>
    </citation>
    <scope>NUCLEOTIDE SEQUENCE [LARGE SCALE GENOMIC DNA]</scope>
    <source>
        <strain evidence="8 9">MD1149</strain>
    </source>
</reference>
<feature type="transmembrane region" description="Helical" evidence="7">
    <location>
        <begin position="999"/>
        <end position="1018"/>
    </location>
</feature>
<feature type="compositionally biased region" description="Basic and acidic residues" evidence="6">
    <location>
        <begin position="161"/>
        <end position="172"/>
    </location>
</feature>
<dbReference type="AlphaFoldDB" id="A0A2S5BDM7"/>
<proteinExistence type="predicted"/>
<sequence length="1019" mass="108242">MSTPVARSYLEDDVDPLKSPSRARGAHDGTGQGTAEDYDATSSPLGPPRSAAAAAPLTPLSFKRKSTARHSSSGAAVRDKAAHLIGGILRTGSSGQPDSTSPAFRRTDAPTHIALPKNAIRHKPSFSELSQAIASDEEDEEDEGETTAGESPRQRRGSAFRRGDATDRDRQRRLSAGKRVSSKGLGLGNRSRRSTGTGAFGSPSKEPGLVSPLWGNHPYGDGGDDDRPSDGTVLADGALLEVTPLPKMPIFVLSICMLGEFLSASVCSPFLFFMVESFGVGRDGGGESAVSAWTGVVAAVFFLSQFATAMLWVSIAEKHGRRAVLCASLVGNGLTVVAFGTSKNLGTAICTRLAMGLFNGAVGVARSAVQDVTDETNRSSAYTILGLLWGMGGIVGSVLGGTLEHPADKYPSYFGESDLFRTYPYLLPCLVAGSVTLFGGVLSLFLDRNGGQRTGGIHLPTEKDVETATGLLGRVKDALVLRVRSLLQRFPHRPPIQLNQSTGNVSLRSAHAEVPPLVSPEPSPAVSPGADGMSERNPLSDRRGSVRQYGSAYGYSTSGRHASQSGFERDSGLRIPSMRRRGYRSVSMATSNRYDPDNEVNHSFAERLLLANNQAVFSLSDVFLAKAAADDQFTAIEAEGSVFERDEDEESRIEGTDMDANSEYGDIGFGTAPPSMEDLRGAAAQQDIQRAQDQVDGAAVPRPTSPSLLAVQRRRPDLLSPQRERIASYAPSGPRLRRFSGASSIRPMSIYSNTGLAPESLAASAAQLVAVSAQQPNESAFAPMQAIPETRAPSIIEHSSPQSEVAGPTAGSLVWQLPLAMIMQYLCVGLHGTACDQLFTSFLVAPIASGGLGLTADHYAMLVAIMFFFSMVWQFKFYPTVGPPNGPLSHLSMFRIGLILYVPVYLLFPELRGLIKVEGETGLVMLGMVVLSALRYLANACAYTAVMVLINVMTPAELVPLANGLAQSCISLARFIGPLLGGSVFAASIADPQNANPAFGFRLIAGLCFVGFLLSWRIK</sequence>
<protein>
    <recommendedName>
        <fullName evidence="10">Major facilitator superfamily (MFS) profile domain-containing protein</fullName>
    </recommendedName>
</protein>
<name>A0A2S5BDM7_9BASI</name>
<keyword evidence="5 7" id="KW-0472">Membrane</keyword>